<organism evidence="1 2">
    <name type="scientific">Porcincola intestinalis</name>
    <dbReference type="NCBI Taxonomy" id="2606632"/>
    <lineage>
        <taxon>Bacteria</taxon>
        <taxon>Bacillati</taxon>
        <taxon>Bacillota</taxon>
        <taxon>Clostridia</taxon>
        <taxon>Lachnospirales</taxon>
        <taxon>Lachnospiraceae</taxon>
        <taxon>Porcincola</taxon>
    </lineage>
</organism>
<sequence>MERSKVCQDLCKELQDTDAGKKLLRKITYKMTRSGREYVTIVGTYGSIIQMSPKETGGVWDTDYDMIQDIIGIFFRCAEHFKPMDASN</sequence>
<reference evidence="1 2" key="1">
    <citation type="submission" date="2019-08" db="EMBL/GenBank/DDBJ databases">
        <title>In-depth cultivation of the pig gut microbiome towards novel bacterial diversity and tailored functional studies.</title>
        <authorList>
            <person name="Wylensek D."/>
            <person name="Hitch T.C.A."/>
            <person name="Clavel T."/>
        </authorList>
    </citation>
    <scope>NUCLEOTIDE SEQUENCE [LARGE SCALE GENOMIC DNA]</scope>
    <source>
        <strain evidence="1 2">Oil+RF-744-WCA-WT-11</strain>
    </source>
</reference>
<dbReference type="AlphaFoldDB" id="A0A6L5X499"/>
<protein>
    <submittedName>
        <fullName evidence="1">Uncharacterized protein</fullName>
    </submittedName>
</protein>
<dbReference type="RefSeq" id="WP_154521886.1">
    <property type="nucleotide sequence ID" value="NZ_VULZ01000001.1"/>
</dbReference>
<evidence type="ECO:0000313" key="1">
    <source>
        <dbReference type="EMBL" id="MSS13654.1"/>
    </source>
</evidence>
<proteinExistence type="predicted"/>
<comment type="caution">
    <text evidence="1">The sequence shown here is derived from an EMBL/GenBank/DDBJ whole genome shotgun (WGS) entry which is preliminary data.</text>
</comment>
<accession>A0A6L5X499</accession>
<evidence type="ECO:0000313" key="2">
    <source>
        <dbReference type="Proteomes" id="UP000481852"/>
    </source>
</evidence>
<gene>
    <name evidence="1" type="ORF">FYJ35_01075</name>
</gene>
<name>A0A6L5X499_9FIRM</name>
<dbReference type="EMBL" id="VULZ01000001">
    <property type="protein sequence ID" value="MSS13654.1"/>
    <property type="molecule type" value="Genomic_DNA"/>
</dbReference>
<dbReference type="Proteomes" id="UP000481852">
    <property type="component" value="Unassembled WGS sequence"/>
</dbReference>
<keyword evidence="2" id="KW-1185">Reference proteome</keyword>